<keyword evidence="2" id="KW-0808">Transferase</keyword>
<dbReference type="Gene3D" id="3.40.30.10">
    <property type="entry name" value="Glutaredoxin"/>
    <property type="match status" value="1"/>
</dbReference>
<accession>A0A4V3GSP9</accession>
<dbReference type="SUPFAM" id="SSF52833">
    <property type="entry name" value="Thioredoxin-like"/>
    <property type="match status" value="1"/>
</dbReference>
<dbReference type="Proteomes" id="UP000294489">
    <property type="component" value="Unassembled WGS sequence"/>
</dbReference>
<dbReference type="EMBL" id="SOEC01000024">
    <property type="protein sequence ID" value="TDX23703.1"/>
    <property type="molecule type" value="Genomic_DNA"/>
</dbReference>
<protein>
    <submittedName>
        <fullName evidence="2">Glutathione S-transferase</fullName>
    </submittedName>
</protein>
<evidence type="ECO:0000313" key="3">
    <source>
        <dbReference type="Proteomes" id="UP000294489"/>
    </source>
</evidence>
<dbReference type="Gene3D" id="1.20.1050.10">
    <property type="match status" value="1"/>
</dbReference>
<organism evidence="2 3">
    <name type="scientific">Modicisalibacter xianhensis</name>
    <dbReference type="NCBI Taxonomy" id="442341"/>
    <lineage>
        <taxon>Bacteria</taxon>
        <taxon>Pseudomonadati</taxon>
        <taxon>Pseudomonadota</taxon>
        <taxon>Gammaproteobacteria</taxon>
        <taxon>Oceanospirillales</taxon>
        <taxon>Halomonadaceae</taxon>
        <taxon>Modicisalibacter</taxon>
    </lineage>
</organism>
<dbReference type="PANTHER" id="PTHR43968:SF6">
    <property type="entry name" value="GLUTATHIONE S-TRANSFERASE OMEGA"/>
    <property type="match status" value="1"/>
</dbReference>
<dbReference type="RefSeq" id="WP_134020564.1">
    <property type="nucleotide sequence ID" value="NZ_SOEC01000024.1"/>
</dbReference>
<dbReference type="AlphaFoldDB" id="A0A4V3GSP9"/>
<gene>
    <name evidence="2" type="ORF">DFO67_12420</name>
</gene>
<dbReference type="PROSITE" id="PS50404">
    <property type="entry name" value="GST_NTER"/>
    <property type="match status" value="1"/>
</dbReference>
<reference evidence="2 3" key="1">
    <citation type="submission" date="2019-03" db="EMBL/GenBank/DDBJ databases">
        <title>Freshwater and sediment microbial communities from various areas in North America, analyzing microbe dynamics in response to fracking.</title>
        <authorList>
            <person name="Lamendella R."/>
        </authorList>
    </citation>
    <scope>NUCLEOTIDE SEQUENCE [LARGE SCALE GENOMIC DNA]</scope>
    <source>
        <strain evidence="2 3">6_TX</strain>
    </source>
</reference>
<dbReference type="PANTHER" id="PTHR43968">
    <property type="match status" value="1"/>
</dbReference>
<proteinExistence type="predicted"/>
<dbReference type="InterPro" id="IPR036282">
    <property type="entry name" value="Glutathione-S-Trfase_C_sf"/>
</dbReference>
<dbReference type="CDD" id="cd03049">
    <property type="entry name" value="GST_N_3"/>
    <property type="match status" value="1"/>
</dbReference>
<dbReference type="InterPro" id="IPR004045">
    <property type="entry name" value="Glutathione_S-Trfase_N"/>
</dbReference>
<evidence type="ECO:0000259" key="1">
    <source>
        <dbReference type="PROSITE" id="PS50404"/>
    </source>
</evidence>
<feature type="domain" description="GST N-terminal" evidence="1">
    <location>
        <begin position="1"/>
        <end position="80"/>
    </location>
</feature>
<dbReference type="InterPro" id="IPR036249">
    <property type="entry name" value="Thioredoxin-like_sf"/>
</dbReference>
<dbReference type="Pfam" id="PF13409">
    <property type="entry name" value="GST_N_2"/>
    <property type="match status" value="1"/>
</dbReference>
<name>A0A4V3GSP9_9GAMM</name>
<dbReference type="Pfam" id="PF13410">
    <property type="entry name" value="GST_C_2"/>
    <property type="match status" value="1"/>
</dbReference>
<dbReference type="SUPFAM" id="SSF47616">
    <property type="entry name" value="GST C-terminal domain-like"/>
    <property type="match status" value="1"/>
</dbReference>
<evidence type="ECO:0000313" key="2">
    <source>
        <dbReference type="EMBL" id="TDX23703.1"/>
    </source>
</evidence>
<dbReference type="InterPro" id="IPR050983">
    <property type="entry name" value="GST_Omega/HSP26"/>
</dbReference>
<dbReference type="OrthoDB" id="8634103at2"/>
<dbReference type="GO" id="GO:0005737">
    <property type="term" value="C:cytoplasm"/>
    <property type="evidence" value="ECO:0007669"/>
    <property type="project" value="TreeGrafter"/>
</dbReference>
<dbReference type="GO" id="GO:0016740">
    <property type="term" value="F:transferase activity"/>
    <property type="evidence" value="ECO:0007669"/>
    <property type="project" value="UniProtKB-KW"/>
</dbReference>
<comment type="caution">
    <text evidence="2">The sequence shown here is derived from an EMBL/GenBank/DDBJ whole genome shotgun (WGS) entry which is preliminary data.</text>
</comment>
<sequence length="200" mass="22327">MELFLNATSPYARLVRIVVLEKGLADAVKLRWCDPWSDDAQLLEANPAGRIPALITEDGTALSESLVIALYLDGMGRSEPIIPASRLSEVLRQAGLGQSLMDAAFGTVIGRKHQGKEVDDTVLGRRRWRAIHRILDRLENEISADPVSPSMTLGEISIAVALDYLSFRLTETNWPERHEKLKAWHQHVTKKESFAQTAFL</sequence>